<dbReference type="GO" id="GO:0004252">
    <property type="term" value="F:serine-type endopeptidase activity"/>
    <property type="evidence" value="ECO:0007669"/>
    <property type="project" value="InterPro"/>
</dbReference>
<evidence type="ECO:0000256" key="1">
    <source>
        <dbReference type="ARBA" id="ARBA00010541"/>
    </source>
</evidence>
<dbReference type="InterPro" id="IPR051201">
    <property type="entry name" value="Chloro_Bact_Ser_Proteases"/>
</dbReference>
<dbReference type="GO" id="GO:0006508">
    <property type="term" value="P:proteolysis"/>
    <property type="evidence" value="ECO:0007669"/>
    <property type="project" value="UniProtKB-KW"/>
</dbReference>
<dbReference type="Gene3D" id="2.40.10.10">
    <property type="entry name" value="Trypsin-like serine proteases"/>
    <property type="match status" value="2"/>
</dbReference>
<dbReference type="PANTHER" id="PTHR43343:SF3">
    <property type="entry name" value="PROTEASE DO-LIKE 8, CHLOROPLASTIC"/>
    <property type="match status" value="1"/>
</dbReference>
<comment type="similarity">
    <text evidence="1">Belongs to the peptidase S1C family.</text>
</comment>
<evidence type="ECO:0000256" key="3">
    <source>
        <dbReference type="ARBA" id="ARBA00022801"/>
    </source>
</evidence>
<keyword evidence="3" id="KW-0378">Hydrolase</keyword>
<sequence length="367" mass="40590">MKNCITLLFILISFQLFAQQTNWNEGSIKKHWQSNGIEAYEGIYEEILNSYDVKIGVTPYKLAFLKENNGIYKLIFLNGGDKSFINNWRIGDIKASLSETATENIFKVKWRMGDKTISENLHVAFDIGVMKIYWSHGTIDTYLKLYPTSNESVRKNQEPSKMVSGTGFAIFSNGIIVTNYHVIEGATAINVKGINSDFNSKFKAKILVTDKTNDLALIQINDDKFTALGSIPYTIKSNIAGVGENIFVLGYPLRATMGDEIKLTNGIISSKTGYQGDITSYQISAPVQPGNSGGPLFDSQGALIGIINAKHTGAENASYAVKVSYLTNLIDLIPSTPKLQTINSLMGKTLTQQVEMAKKFVYIIEIE</sequence>
<keyword evidence="2" id="KW-0645">Protease</keyword>
<name>A0A644XUM3_9ZZZZ</name>
<dbReference type="SUPFAM" id="SSF50494">
    <property type="entry name" value="Trypsin-like serine proteases"/>
    <property type="match status" value="1"/>
</dbReference>
<dbReference type="InterPro" id="IPR009003">
    <property type="entry name" value="Peptidase_S1_PA"/>
</dbReference>
<dbReference type="Pfam" id="PF13365">
    <property type="entry name" value="Trypsin_2"/>
    <property type="match status" value="1"/>
</dbReference>
<dbReference type="InterPro" id="IPR043504">
    <property type="entry name" value="Peptidase_S1_PA_chymotrypsin"/>
</dbReference>
<dbReference type="PRINTS" id="PR00834">
    <property type="entry name" value="PROTEASES2C"/>
</dbReference>
<accession>A0A644XUM3</accession>
<dbReference type="EMBL" id="VSSQ01003259">
    <property type="protein sequence ID" value="MPM19865.1"/>
    <property type="molecule type" value="Genomic_DNA"/>
</dbReference>
<evidence type="ECO:0000313" key="4">
    <source>
        <dbReference type="EMBL" id="MPM19865.1"/>
    </source>
</evidence>
<gene>
    <name evidence="4" type="ORF">SDC9_66292</name>
</gene>
<dbReference type="AlphaFoldDB" id="A0A644XUM3"/>
<evidence type="ECO:0000256" key="2">
    <source>
        <dbReference type="ARBA" id="ARBA00022670"/>
    </source>
</evidence>
<proteinExistence type="inferred from homology"/>
<dbReference type="PANTHER" id="PTHR43343">
    <property type="entry name" value="PEPTIDASE S12"/>
    <property type="match status" value="1"/>
</dbReference>
<dbReference type="InterPro" id="IPR001940">
    <property type="entry name" value="Peptidase_S1C"/>
</dbReference>
<protein>
    <submittedName>
        <fullName evidence="4">Uncharacterized protein</fullName>
    </submittedName>
</protein>
<organism evidence="4">
    <name type="scientific">bioreactor metagenome</name>
    <dbReference type="NCBI Taxonomy" id="1076179"/>
    <lineage>
        <taxon>unclassified sequences</taxon>
        <taxon>metagenomes</taxon>
        <taxon>ecological metagenomes</taxon>
    </lineage>
</organism>
<comment type="caution">
    <text evidence="4">The sequence shown here is derived from an EMBL/GenBank/DDBJ whole genome shotgun (WGS) entry which is preliminary data.</text>
</comment>
<reference evidence="4" key="1">
    <citation type="submission" date="2019-08" db="EMBL/GenBank/DDBJ databases">
        <authorList>
            <person name="Kucharzyk K."/>
            <person name="Murdoch R.W."/>
            <person name="Higgins S."/>
            <person name="Loffler F."/>
        </authorList>
    </citation>
    <scope>NUCLEOTIDE SEQUENCE</scope>
</reference>